<feature type="transmembrane region" description="Helical" evidence="2">
    <location>
        <begin position="108"/>
        <end position="129"/>
    </location>
</feature>
<keyword evidence="2" id="KW-0472">Membrane</keyword>
<gene>
    <name evidence="4" type="ORF">CEUSTIGMA_g12483.t1</name>
</gene>
<dbReference type="AlphaFoldDB" id="A0A250XPY0"/>
<keyword evidence="2" id="KW-1133">Transmembrane helix</keyword>
<feature type="transmembrane region" description="Helical" evidence="2">
    <location>
        <begin position="144"/>
        <end position="162"/>
    </location>
</feature>
<feature type="transmembrane region" description="Helical" evidence="2">
    <location>
        <begin position="174"/>
        <end position="193"/>
    </location>
</feature>
<evidence type="ECO:0000259" key="3">
    <source>
        <dbReference type="Pfam" id="PF00561"/>
    </source>
</evidence>
<feature type="transmembrane region" description="Helical" evidence="2">
    <location>
        <begin position="70"/>
        <end position="87"/>
    </location>
</feature>
<dbReference type="STRING" id="1157962.A0A250XPY0"/>
<name>A0A250XPY0_9CHLO</name>
<dbReference type="Proteomes" id="UP000232323">
    <property type="component" value="Unassembled WGS sequence"/>
</dbReference>
<feature type="region of interest" description="Disordered" evidence="1">
    <location>
        <begin position="427"/>
        <end position="447"/>
    </location>
</feature>
<dbReference type="EMBL" id="BEGY01000148">
    <property type="protein sequence ID" value="GAX85063.1"/>
    <property type="molecule type" value="Genomic_DNA"/>
</dbReference>
<dbReference type="InterPro" id="IPR029058">
    <property type="entry name" value="AB_hydrolase_fold"/>
</dbReference>
<comment type="caution">
    <text evidence="4">The sequence shown here is derived from an EMBL/GenBank/DDBJ whole genome shotgun (WGS) entry which is preliminary data.</text>
</comment>
<evidence type="ECO:0000256" key="1">
    <source>
        <dbReference type="SAM" id="MobiDB-lite"/>
    </source>
</evidence>
<evidence type="ECO:0000256" key="2">
    <source>
        <dbReference type="SAM" id="Phobius"/>
    </source>
</evidence>
<dbReference type="Gene3D" id="3.40.50.1820">
    <property type="entry name" value="alpha/beta hydrolase"/>
    <property type="match status" value="2"/>
</dbReference>
<feature type="domain" description="AB hydrolase-1" evidence="3">
    <location>
        <begin position="315"/>
        <end position="408"/>
    </location>
</feature>
<evidence type="ECO:0000313" key="5">
    <source>
        <dbReference type="Proteomes" id="UP000232323"/>
    </source>
</evidence>
<dbReference type="SUPFAM" id="SSF53474">
    <property type="entry name" value="alpha/beta-Hydrolases"/>
    <property type="match status" value="1"/>
</dbReference>
<keyword evidence="5" id="KW-1185">Reference proteome</keyword>
<evidence type="ECO:0000313" key="4">
    <source>
        <dbReference type="EMBL" id="GAX85063.1"/>
    </source>
</evidence>
<proteinExistence type="predicted"/>
<dbReference type="OrthoDB" id="19657at2759"/>
<organism evidence="4 5">
    <name type="scientific">Chlamydomonas eustigma</name>
    <dbReference type="NCBI Taxonomy" id="1157962"/>
    <lineage>
        <taxon>Eukaryota</taxon>
        <taxon>Viridiplantae</taxon>
        <taxon>Chlorophyta</taxon>
        <taxon>core chlorophytes</taxon>
        <taxon>Chlorophyceae</taxon>
        <taxon>CS clade</taxon>
        <taxon>Chlamydomonadales</taxon>
        <taxon>Chlamydomonadaceae</taxon>
        <taxon>Chlamydomonas</taxon>
    </lineage>
</organism>
<sequence length="986" mass="103871">MAKGNNEGGKKRRYIQYRVDSLQANLRDRFLPAIRRRPSRENCEGCLRFLNFTRFCLGCSASLFQVLAPWVLSSIEIVAVLITYFIGTSRSLIIHQPTNSYHFNWMCSLEDIVGLVIARSVLLSLSYAWGVNFVQSAGASAHRAYLYTSYLLAASCFPYITVKTILYHYENDAIPAAAIFIITGLFCWLHVFAARRTVEVARRRFQMGLTGLSYLWDESEEGSWTALRRPDVEELGSKCSERGGLGGLLEGSADFPAESLADPDSRFMNVLGIKVHYKEVWPASLSHGGRSASPGGNLCSEAATSAGSELYGTGIVLVHGFGGGVFAWRHVMEALALQCQCRVVAFDRPAFGLTSRPLINHDQRTSSSNPYSMGAQAELMLQLCSQLGLRKVLLLAHGDACLLALRSASLAKQVGAQQESLAAAAASASGSGASNSPVQKGGTSEGTPADLVAAAASPVPVHGEGSVLIAASAMSYEATAFVPSHVTLQIKPQVDSPLNMPSPQLIHPSCVEAAPLPSIAALSHAHERASFGSTVEGCASPSVRGLRRRTPSSSNFFPDVLSSAAAAAAAEIDACGSSSSGVIPLTMMGYHSAPVLAAFDALALTGSSMPGRGDAMSPEGGSAAEYAAVGMNGMDRPAGGSTPVSSTSSSRASSTDGRAIRSSSGFEGLIGQAAASYALGIMPSCSFDTGGINNSNTATPSAVQMLLLEQHSQPPQGSATMSSMAEAGARYRHPGTASAGEVCTSSLGSLTSASTWGMPVSLAAAEAAASGCFHQPRHRRSVSTPGPPLLPGTCGSYDGGTEVVPGVTCSSGSVSGPWPTLLGMALLHPNLIGQMGPTLSRLLARSTFGRSILRPLLRSEVGEVANRRAWHHAERLTPEVLDLYKLPLRVEGWDMALMETTRLGKEHMQGDLASHLEAARKLPLLVVTASHDVIATPAKVERLCRSLPDAQTALLADCGHLSHEEAPALLLQELMPFCGQVLLPHQ</sequence>
<reference evidence="4 5" key="1">
    <citation type="submission" date="2017-08" db="EMBL/GenBank/DDBJ databases">
        <title>Acidophilic green algal genome provides insights into adaptation to an acidic environment.</title>
        <authorList>
            <person name="Hirooka S."/>
            <person name="Hirose Y."/>
            <person name="Kanesaki Y."/>
            <person name="Higuchi S."/>
            <person name="Fujiwara T."/>
            <person name="Onuma R."/>
            <person name="Era A."/>
            <person name="Ohbayashi R."/>
            <person name="Uzuka A."/>
            <person name="Nozaki H."/>
            <person name="Yoshikawa H."/>
            <person name="Miyagishima S.Y."/>
        </authorList>
    </citation>
    <scope>NUCLEOTIDE SEQUENCE [LARGE SCALE GENOMIC DNA]</scope>
    <source>
        <strain evidence="4 5">NIES-2499</strain>
    </source>
</reference>
<dbReference type="PANTHER" id="PTHR43689">
    <property type="entry name" value="HYDROLASE"/>
    <property type="match status" value="1"/>
</dbReference>
<keyword evidence="2" id="KW-0812">Transmembrane</keyword>
<accession>A0A250XPY0</accession>
<feature type="region of interest" description="Disordered" evidence="1">
    <location>
        <begin position="631"/>
        <end position="660"/>
    </location>
</feature>
<protein>
    <recommendedName>
        <fullName evidence="3">AB hydrolase-1 domain-containing protein</fullName>
    </recommendedName>
</protein>
<feature type="compositionally biased region" description="Polar residues" evidence="1">
    <location>
        <begin position="435"/>
        <end position="446"/>
    </location>
</feature>
<dbReference type="InterPro" id="IPR000073">
    <property type="entry name" value="AB_hydrolase_1"/>
</dbReference>
<dbReference type="PANTHER" id="PTHR43689:SF8">
    <property type="entry name" value="ALPHA_BETA-HYDROLASES SUPERFAMILY PROTEIN"/>
    <property type="match status" value="1"/>
</dbReference>
<feature type="compositionally biased region" description="Low complexity" evidence="1">
    <location>
        <begin position="637"/>
        <end position="657"/>
    </location>
</feature>
<dbReference type="Pfam" id="PF00561">
    <property type="entry name" value="Abhydrolase_1"/>
    <property type="match status" value="1"/>
</dbReference>